<dbReference type="SUPFAM" id="SSF53474">
    <property type="entry name" value="alpha/beta-Hydrolases"/>
    <property type="match status" value="1"/>
</dbReference>
<dbReference type="AlphaFoldDB" id="A0A948WSR4"/>
<feature type="domain" description="Serine aminopeptidase S33" evidence="2">
    <location>
        <begin position="31"/>
        <end position="294"/>
    </location>
</feature>
<dbReference type="InterPro" id="IPR022742">
    <property type="entry name" value="Hydrolase_4"/>
</dbReference>
<proteinExistence type="predicted"/>
<reference evidence="3" key="2">
    <citation type="submission" date="2021-04" db="EMBL/GenBank/DDBJ databases">
        <authorList>
            <person name="Gilroy R."/>
        </authorList>
    </citation>
    <scope>NUCLEOTIDE SEQUENCE</scope>
    <source>
        <strain evidence="3">B5_2728</strain>
    </source>
</reference>
<evidence type="ECO:0000256" key="1">
    <source>
        <dbReference type="SAM" id="Phobius"/>
    </source>
</evidence>
<feature type="transmembrane region" description="Helical" evidence="1">
    <location>
        <begin position="134"/>
        <end position="156"/>
    </location>
</feature>
<comment type="caution">
    <text evidence="3">The sequence shown here is derived from an EMBL/GenBank/DDBJ whole genome shotgun (WGS) entry which is preliminary data.</text>
</comment>
<dbReference type="InterPro" id="IPR029058">
    <property type="entry name" value="AB_hydrolase_fold"/>
</dbReference>
<accession>A0A948WSR4</accession>
<feature type="transmembrane region" description="Helical" evidence="1">
    <location>
        <begin position="107"/>
        <end position="128"/>
    </location>
</feature>
<dbReference type="Proteomes" id="UP000713596">
    <property type="component" value="Unassembled WGS sequence"/>
</dbReference>
<keyword evidence="1" id="KW-1133">Transmembrane helix</keyword>
<dbReference type="Gene3D" id="3.40.50.1820">
    <property type="entry name" value="alpha/beta hydrolase"/>
    <property type="match status" value="1"/>
</dbReference>
<name>A0A948WSR4_9FIRM</name>
<evidence type="ECO:0000313" key="3">
    <source>
        <dbReference type="EMBL" id="MBU3806396.1"/>
    </source>
</evidence>
<sequence length="317" mass="36115">MWELNTESISLKSSNGVDTLSGVIWSVPQVKPRALIQISHGMCEYIQRYRPLAEYLAQRGFILFGNDHLGHGETSGQDKPNGYFGKDGRVYVLKDLYRVNQMVRARYPGLPVILLGHSMGSFFARWFAVQYPDALDALILSGTAGPNPALPFAIWLSRMMARYKGEGHTAKLLNVMAFGAYLKKIKHPKTCFDWISRDEQVVQQYMQDEKCTFIFTANGFHELFCTLRRVSKPQWAAQVRKDLPIWLFAGDADPVGGYGKGVKQVVQMLRKAGVKQVELTLYPGGRHEMLNETNREQVYQDMERWLDGQLKQKEQTS</sequence>
<reference evidence="3" key="1">
    <citation type="journal article" date="2021" name="PeerJ">
        <title>Extensive microbial diversity within the chicken gut microbiome revealed by metagenomics and culture.</title>
        <authorList>
            <person name="Gilroy R."/>
            <person name="Ravi A."/>
            <person name="Getino M."/>
            <person name="Pursley I."/>
            <person name="Horton D.L."/>
            <person name="Alikhan N.F."/>
            <person name="Baker D."/>
            <person name="Gharbi K."/>
            <person name="Hall N."/>
            <person name="Watson M."/>
            <person name="Adriaenssens E.M."/>
            <person name="Foster-Nyarko E."/>
            <person name="Jarju S."/>
            <person name="Secka A."/>
            <person name="Antonio M."/>
            <person name="Oren A."/>
            <person name="Chaudhuri R.R."/>
            <person name="La Ragione R."/>
            <person name="Hildebrand F."/>
            <person name="Pallen M.J."/>
        </authorList>
    </citation>
    <scope>NUCLEOTIDE SEQUENCE</scope>
    <source>
        <strain evidence="3">B5_2728</strain>
    </source>
</reference>
<dbReference type="Pfam" id="PF12146">
    <property type="entry name" value="Hydrolase_4"/>
    <property type="match status" value="1"/>
</dbReference>
<gene>
    <name evidence="3" type="ORF">H9882_05835</name>
</gene>
<organism evidence="3 4">
    <name type="scientific">Candidatus Allofournierella pullistercoris</name>
    <dbReference type="NCBI Taxonomy" id="2838597"/>
    <lineage>
        <taxon>Bacteria</taxon>
        <taxon>Bacillati</taxon>
        <taxon>Bacillota</taxon>
        <taxon>Clostridia</taxon>
        <taxon>Eubacteriales</taxon>
        <taxon>Oscillospiraceae</taxon>
        <taxon>Allofournierella</taxon>
    </lineage>
</organism>
<protein>
    <submittedName>
        <fullName evidence="3">Lysophospholipase</fullName>
    </submittedName>
</protein>
<dbReference type="EMBL" id="JAHLFP010000047">
    <property type="protein sequence ID" value="MBU3806396.1"/>
    <property type="molecule type" value="Genomic_DNA"/>
</dbReference>
<dbReference type="PANTHER" id="PTHR11614">
    <property type="entry name" value="PHOSPHOLIPASE-RELATED"/>
    <property type="match status" value="1"/>
</dbReference>
<keyword evidence="1" id="KW-0472">Membrane</keyword>
<keyword evidence="1" id="KW-0812">Transmembrane</keyword>
<evidence type="ECO:0000313" key="4">
    <source>
        <dbReference type="Proteomes" id="UP000713596"/>
    </source>
</evidence>
<dbReference type="InterPro" id="IPR051044">
    <property type="entry name" value="MAG_DAG_Lipase"/>
</dbReference>
<evidence type="ECO:0000259" key="2">
    <source>
        <dbReference type="Pfam" id="PF12146"/>
    </source>
</evidence>